<evidence type="ECO:0000313" key="4">
    <source>
        <dbReference type="Proteomes" id="UP001442841"/>
    </source>
</evidence>
<sequence length="220" mass="24374">MTNDSSMMPASDQGQEPSDGMEELAAMWRKIAKTLMGCIDGLGMCEPGDYIRIELIGPESEGFEPNYYPYVQISATGELDRVTVEVAGNVLLHPLYELNEEQVAVLRRTGWDGNDVHAGDLDWALEVNGDVDDYDLIADQLVMILRDYFRIAHPQMLTFRQKGLLPAVEEMLGLTETVKVPLDKPTLAKMGEVDGHAVGVAYATEDREELLKIVDDVVGE</sequence>
<dbReference type="Proteomes" id="UP001442841">
    <property type="component" value="Chromosome"/>
</dbReference>
<protein>
    <recommendedName>
        <fullName evidence="2">TY-Chap N-terminal domain-containing protein</fullName>
    </recommendedName>
</protein>
<feature type="compositionally biased region" description="Polar residues" evidence="1">
    <location>
        <begin position="1"/>
        <end position="16"/>
    </location>
</feature>
<evidence type="ECO:0000259" key="2">
    <source>
        <dbReference type="Pfam" id="PF22552"/>
    </source>
</evidence>
<dbReference type="RefSeq" id="WP_425308934.1">
    <property type="nucleotide sequence ID" value="NZ_CP154795.1"/>
</dbReference>
<feature type="domain" description="TY-Chap N-terminal" evidence="2">
    <location>
        <begin position="28"/>
        <end position="157"/>
    </location>
</feature>
<feature type="region of interest" description="Disordered" evidence="1">
    <location>
        <begin position="1"/>
        <end position="20"/>
    </location>
</feature>
<accession>A0ABZ3FRV8</accession>
<gene>
    <name evidence="3" type="ORF">AADG42_09270</name>
</gene>
<proteinExistence type="predicted"/>
<dbReference type="EMBL" id="CP154795">
    <property type="protein sequence ID" value="XAN07474.1"/>
    <property type="molecule type" value="Genomic_DNA"/>
</dbReference>
<evidence type="ECO:0000256" key="1">
    <source>
        <dbReference type="SAM" id="MobiDB-lite"/>
    </source>
</evidence>
<reference evidence="3 4" key="1">
    <citation type="submission" date="2024-04" db="EMBL/GenBank/DDBJ databases">
        <title>Isolation of an actinomycete strain from pig manure.</title>
        <authorList>
            <person name="Gong T."/>
            <person name="Yu Z."/>
            <person name="An M."/>
            <person name="Wei C."/>
            <person name="Yang W."/>
            <person name="Liu L."/>
        </authorList>
    </citation>
    <scope>NUCLEOTIDE SEQUENCE [LARGE SCALE GENOMIC DNA]</scope>
    <source>
        <strain evidence="3 4">ZF39</strain>
    </source>
</reference>
<dbReference type="Pfam" id="PF22552">
    <property type="entry name" value="TY-Chap3"/>
    <property type="match status" value="1"/>
</dbReference>
<name>A0ABZ3FRV8_9ACTN</name>
<organism evidence="3 4">
    <name type="scientific">Ammonicoccus fulvus</name>
    <dbReference type="NCBI Taxonomy" id="3138240"/>
    <lineage>
        <taxon>Bacteria</taxon>
        <taxon>Bacillati</taxon>
        <taxon>Actinomycetota</taxon>
        <taxon>Actinomycetes</taxon>
        <taxon>Propionibacteriales</taxon>
        <taxon>Propionibacteriaceae</taxon>
        <taxon>Ammonicoccus</taxon>
    </lineage>
</organism>
<keyword evidence="4" id="KW-1185">Reference proteome</keyword>
<dbReference type="InterPro" id="IPR054344">
    <property type="entry name" value="TY-Chap_N"/>
</dbReference>
<evidence type="ECO:0000313" key="3">
    <source>
        <dbReference type="EMBL" id="XAN07474.1"/>
    </source>
</evidence>